<dbReference type="InterPro" id="IPR005500">
    <property type="entry name" value="DUF309"/>
</dbReference>
<dbReference type="PANTHER" id="PTHR34796:SF1">
    <property type="entry name" value="EXPRESSED PROTEIN"/>
    <property type="match status" value="1"/>
</dbReference>
<accession>A0A1X1RMQ7</accession>
<dbReference type="EMBL" id="LQOJ01000006">
    <property type="protein sequence ID" value="ORV09696.1"/>
    <property type="molecule type" value="Genomic_DNA"/>
</dbReference>
<feature type="region of interest" description="Disordered" evidence="1">
    <location>
        <begin position="1"/>
        <end position="44"/>
    </location>
</feature>
<gene>
    <name evidence="2" type="ORF">AWC04_01170</name>
</gene>
<dbReference type="AlphaFoldDB" id="A0A1X1RMQ7"/>
<proteinExistence type="predicted"/>
<evidence type="ECO:0000256" key="1">
    <source>
        <dbReference type="SAM" id="MobiDB-lite"/>
    </source>
</evidence>
<feature type="compositionally biased region" description="Basic and acidic residues" evidence="1">
    <location>
        <begin position="1"/>
        <end position="24"/>
    </location>
</feature>
<comment type="caution">
    <text evidence="2">The sequence shown here is derived from an EMBL/GenBank/DDBJ whole genome shotgun (WGS) entry which is preliminary data.</text>
</comment>
<organism evidence="2 3">
    <name type="scientific">Mycolicibacterium fallax</name>
    <name type="common">Mycobacterium fallax</name>
    <dbReference type="NCBI Taxonomy" id="1793"/>
    <lineage>
        <taxon>Bacteria</taxon>
        <taxon>Bacillati</taxon>
        <taxon>Actinomycetota</taxon>
        <taxon>Actinomycetes</taxon>
        <taxon>Mycobacteriales</taxon>
        <taxon>Mycobacteriaceae</taxon>
        <taxon>Mycolicibacterium</taxon>
    </lineage>
</organism>
<dbReference type="STRING" id="1793.AWC04_01170"/>
<dbReference type="RefSeq" id="WP_085092492.1">
    <property type="nucleotide sequence ID" value="NZ_AP022603.1"/>
</dbReference>
<sequence length="158" mass="17099">MPDTPRRDRDDDGRPRNARPRDALGRPLPPGSQGVPQLPEDLNLSPDETLALAQQLLDDGRAFSAHEVFEAAWKSGPDDERSLWQGLAQLAVGITHIQRGNPTGGQSLLRRSAKRLSEAEPRYGIDVTALIGFAGALADDLAAGTEIPAARLRPLLQR</sequence>
<keyword evidence="3" id="KW-1185">Reference proteome</keyword>
<dbReference type="Pfam" id="PF03745">
    <property type="entry name" value="DUF309"/>
    <property type="match status" value="1"/>
</dbReference>
<reference evidence="2 3" key="1">
    <citation type="submission" date="2016-01" db="EMBL/GenBank/DDBJ databases">
        <title>The new phylogeny of the genus Mycobacterium.</title>
        <authorList>
            <person name="Tarcisio F."/>
            <person name="Conor M."/>
            <person name="Antonella G."/>
            <person name="Elisabetta G."/>
            <person name="Giulia F.S."/>
            <person name="Sara T."/>
            <person name="Anna F."/>
            <person name="Clotilde B."/>
            <person name="Roberto B."/>
            <person name="Veronica D.S."/>
            <person name="Fabio R."/>
            <person name="Monica P."/>
            <person name="Olivier J."/>
            <person name="Enrico T."/>
            <person name="Nicola S."/>
        </authorList>
    </citation>
    <scope>NUCLEOTIDE SEQUENCE [LARGE SCALE GENOMIC DNA]</scope>
    <source>
        <strain evidence="2 3">DSM 44179</strain>
    </source>
</reference>
<evidence type="ECO:0000313" key="3">
    <source>
        <dbReference type="Proteomes" id="UP000193484"/>
    </source>
</evidence>
<dbReference type="OrthoDB" id="160968at2"/>
<dbReference type="Gene3D" id="1.10.3450.10">
    <property type="entry name" value="TTHA0068-like"/>
    <property type="match status" value="1"/>
</dbReference>
<name>A0A1X1RMQ7_MYCFA</name>
<protein>
    <submittedName>
        <fullName evidence="2">Uncharacterized protein</fullName>
    </submittedName>
</protein>
<dbReference type="SUPFAM" id="SSF140663">
    <property type="entry name" value="TTHA0068-like"/>
    <property type="match status" value="1"/>
</dbReference>
<dbReference type="Proteomes" id="UP000193484">
    <property type="component" value="Unassembled WGS sequence"/>
</dbReference>
<dbReference type="InterPro" id="IPR023203">
    <property type="entry name" value="TTHA0068_sf"/>
</dbReference>
<evidence type="ECO:0000313" key="2">
    <source>
        <dbReference type="EMBL" id="ORV09696.1"/>
    </source>
</evidence>
<dbReference type="PANTHER" id="PTHR34796">
    <property type="entry name" value="EXPRESSED PROTEIN"/>
    <property type="match status" value="1"/>
</dbReference>